<dbReference type="PANTHER" id="PTHR42996:SF1">
    <property type="entry name" value="PHOSPHATE-BINDING PROTEIN PSTS"/>
    <property type="match status" value="1"/>
</dbReference>
<dbReference type="Proteomes" id="UP000194857">
    <property type="component" value="Unassembled WGS sequence"/>
</dbReference>
<evidence type="ECO:0000313" key="6">
    <source>
        <dbReference type="EMBL" id="RCI72739.1"/>
    </source>
</evidence>
<dbReference type="InterPro" id="IPR050962">
    <property type="entry name" value="Phosphate-bind_PstS"/>
</dbReference>
<dbReference type="Proteomes" id="UP000284767">
    <property type="component" value="Unassembled WGS sequence"/>
</dbReference>
<evidence type="ECO:0000259" key="3">
    <source>
        <dbReference type="Pfam" id="PF12849"/>
    </source>
</evidence>
<dbReference type="Proteomes" id="UP000644192">
    <property type="component" value="Unassembled WGS sequence"/>
</dbReference>
<proteinExistence type="inferred from homology"/>
<evidence type="ECO:0000313" key="10">
    <source>
        <dbReference type="Proteomes" id="UP000284767"/>
    </source>
</evidence>
<feature type="signal peptide" evidence="2">
    <location>
        <begin position="1"/>
        <end position="21"/>
    </location>
</feature>
<dbReference type="SMR" id="A0A2C9WYW5"/>
<dbReference type="PANTHER" id="PTHR42996">
    <property type="entry name" value="PHOSPHATE-BINDING PROTEIN PSTS"/>
    <property type="match status" value="1"/>
</dbReference>
<organism evidence="5 8">
    <name type="scientific">Pseudomonas aeruginosa</name>
    <dbReference type="NCBI Taxonomy" id="287"/>
    <lineage>
        <taxon>Bacteria</taxon>
        <taxon>Pseudomonadati</taxon>
        <taxon>Pseudomonadota</taxon>
        <taxon>Gammaproteobacteria</taxon>
        <taxon>Pseudomonadales</taxon>
        <taxon>Pseudomonadaceae</taxon>
        <taxon>Pseudomonas</taxon>
    </lineage>
</organism>
<dbReference type="Pfam" id="PF12849">
    <property type="entry name" value="PBP_like_2"/>
    <property type="match status" value="1"/>
</dbReference>
<dbReference type="SUPFAM" id="SSF53850">
    <property type="entry name" value="Periplasmic binding protein-like II"/>
    <property type="match status" value="1"/>
</dbReference>
<reference evidence="5 8" key="1">
    <citation type="submission" date="2017-05" db="EMBL/GenBank/DDBJ databases">
        <authorList>
            <person name="Song R."/>
            <person name="Chenine A.L."/>
            <person name="Ruprecht R.M."/>
        </authorList>
    </citation>
    <scope>NUCLEOTIDE SEQUENCE [LARGE SCALE GENOMIC DNA]</scope>
    <source>
        <strain evidence="5 8">S567_C10_BS</strain>
    </source>
</reference>
<feature type="chain" id="PRO_5042346110" evidence="2">
    <location>
        <begin position="22"/>
        <end position="370"/>
    </location>
</feature>
<dbReference type="EMBL" id="NFFZ01000005">
    <property type="protein sequence ID" value="OTI62518.1"/>
    <property type="molecule type" value="Genomic_DNA"/>
</dbReference>
<comment type="caution">
    <text evidence="5">The sequence shown here is derived from an EMBL/GenBank/DDBJ whole genome shotgun (WGS) entry which is preliminary data.</text>
</comment>
<sequence>MLKPMFGVVALTLLTSHTTLGATVTGGGASMPAKLYKGSADSILPINFSYAASGSGIGKTAFLMNNPMLLGATTGTVHYIGSDSILSSSELSAYSTNYRGAYGPLIQIPLAGTAVTIPYKKPDITDLNLTSAQLCDAFSGAKVTWGQLLGNPADRTPIRIVYQRGGSGATELLTRHLNSVCPTRFATNSIFTNARLPAGGALPSNWVAVQPYESVRNAVDNVSGSIGYEGPDGVDLSDNSKIARVNGLLPTLANRVIAVRSVAPPGVAADRADPSKWIPVFVNPNAGYSIVGYTNFVFGQCYKDATVAADLRAFLTQHYGGTTTNRAVADHRFVPLVASWKSAIMSAFITGTSENLAINNPSVCNGKGRP</sequence>
<reference evidence="6 9" key="3">
    <citation type="submission" date="2018-07" db="EMBL/GenBank/DDBJ databases">
        <title>Mechanisms of high-level aminoglycoside resistance among Gram-negative pathogens in Brazil.</title>
        <authorList>
            <person name="Ballaben A.S."/>
            <person name="Darini A.L.C."/>
            <person name="Doi Y."/>
        </authorList>
    </citation>
    <scope>NUCLEOTIDE SEQUENCE [LARGE SCALE GENOMIC DNA]</scope>
    <source>
        <strain evidence="6 9">B2-305</strain>
    </source>
</reference>
<gene>
    <name evidence="5" type="ORF">CAZ10_13220</name>
    <name evidence="6" type="ORF">DT376_22100</name>
    <name evidence="4" type="ORF">GUL26_31530</name>
    <name evidence="7" type="ORF">IPC1295_11850</name>
</gene>
<dbReference type="Gene3D" id="3.40.190.10">
    <property type="entry name" value="Periplasmic binding protein-like II"/>
    <property type="match status" value="2"/>
</dbReference>
<dbReference type="EMBL" id="QORE01000837">
    <property type="protein sequence ID" value="RCI72739.1"/>
    <property type="molecule type" value="Genomic_DNA"/>
</dbReference>
<dbReference type="InterPro" id="IPR024370">
    <property type="entry name" value="PBP_domain"/>
</dbReference>
<reference evidence="4" key="5">
    <citation type="submission" date="2020-01" db="EMBL/GenBank/DDBJ databases">
        <title>Bacteria Cultured from War Wounds Associated with the Conflict in Eastern Ukraine.</title>
        <authorList>
            <person name="Snesrud E."/>
            <person name="Galac M.R."/>
            <person name="Mc Gann P."/>
            <person name="Valentine K."/>
            <person name="Viacheslav K."/>
        </authorList>
    </citation>
    <scope>NUCLEOTIDE SEQUENCE</scope>
    <source>
        <strain evidence="4">VNMU148</strain>
    </source>
</reference>
<protein>
    <submittedName>
        <fullName evidence="5">Protein disulfide reductase</fullName>
    </submittedName>
</protein>
<evidence type="ECO:0000313" key="5">
    <source>
        <dbReference type="EMBL" id="OTI62518.1"/>
    </source>
</evidence>
<accession>A0A2C9WYW5</accession>
<comment type="similarity">
    <text evidence="1">Belongs to the PstS family.</text>
</comment>
<evidence type="ECO:0000313" key="4">
    <source>
        <dbReference type="EMBL" id="MZZ16801.1"/>
    </source>
</evidence>
<evidence type="ECO:0000313" key="9">
    <source>
        <dbReference type="Proteomes" id="UP000253594"/>
    </source>
</evidence>
<dbReference type="RefSeq" id="WP_003112720.1">
    <property type="nucleotide sequence ID" value="NZ_AP040361.1"/>
</dbReference>
<dbReference type="OMA" id="HWAGSDS"/>
<name>A0A2C9WYW5_PSEAI</name>
<evidence type="ECO:0000313" key="7">
    <source>
        <dbReference type="EMBL" id="RPM16862.1"/>
    </source>
</evidence>
<evidence type="ECO:0000313" key="8">
    <source>
        <dbReference type="Proteomes" id="UP000194857"/>
    </source>
</evidence>
<evidence type="ECO:0000256" key="2">
    <source>
        <dbReference type="SAM" id="SignalP"/>
    </source>
</evidence>
<evidence type="ECO:0000256" key="1">
    <source>
        <dbReference type="ARBA" id="ARBA00008725"/>
    </source>
</evidence>
<dbReference type="AlphaFoldDB" id="A0A2C9WYW5"/>
<reference evidence="7 10" key="4">
    <citation type="submission" date="2019-01" db="EMBL/GenBank/DDBJ databases">
        <title>The Pseudomonas aeruginosa pan-genome provides new insights on its population structure, horizontal gene transfer and pathogenicity.</title>
        <authorList>
            <person name="Freschi L."/>
            <person name="Vincent A.T."/>
            <person name="Jeukens J."/>
            <person name="Emond-Rheault J.-G."/>
            <person name="Kukavica-Ibrulj I."/>
            <person name="Dupont M.-J."/>
            <person name="Charette S.J."/>
            <person name="Boyle B."/>
            <person name="Levesque R.C."/>
        </authorList>
    </citation>
    <scope>NUCLEOTIDE SEQUENCE [LARGE SCALE GENOMIC DNA]</scope>
    <source>
        <strain evidence="7 10">PA-W36</strain>
    </source>
</reference>
<reference evidence="7 10" key="2">
    <citation type="submission" date="2017-08" db="EMBL/GenBank/DDBJ databases">
        <authorList>
            <person name="Feschi L."/>
            <person name="Jeukens J."/>
            <person name="Emond-Rheault J.-G."/>
            <person name="Kukavica-Ibrulj I."/>
            <person name="Boyle B."/>
            <person name="Levesque R.C."/>
        </authorList>
    </citation>
    <scope>NUCLEOTIDE SEQUENCE [LARGE SCALE GENOMIC DNA]</scope>
    <source>
        <strain evidence="7 10">PA-W36</strain>
    </source>
</reference>
<dbReference type="Proteomes" id="UP000253594">
    <property type="component" value="Unassembled WGS sequence"/>
</dbReference>
<dbReference type="EMBL" id="WXZT01000034">
    <property type="protein sequence ID" value="MZZ16801.1"/>
    <property type="molecule type" value="Genomic_DNA"/>
</dbReference>
<dbReference type="EMBL" id="NSNE01000006">
    <property type="protein sequence ID" value="RPM16862.1"/>
    <property type="molecule type" value="Genomic_DNA"/>
</dbReference>
<feature type="domain" description="PBP" evidence="3">
    <location>
        <begin position="45"/>
        <end position="232"/>
    </location>
</feature>
<keyword evidence="2" id="KW-0732">Signal</keyword>